<comment type="caution">
    <text evidence="3">The sequence shown here is derived from an EMBL/GenBank/DDBJ whole genome shotgun (WGS) entry which is preliminary data.</text>
</comment>
<dbReference type="EMBL" id="BLAB01000001">
    <property type="protein sequence ID" value="GER94072.1"/>
    <property type="molecule type" value="Genomic_DNA"/>
</dbReference>
<organism evidence="3">
    <name type="scientific">hot springs metagenome</name>
    <dbReference type="NCBI Taxonomy" id="433727"/>
    <lineage>
        <taxon>unclassified sequences</taxon>
        <taxon>metagenomes</taxon>
        <taxon>ecological metagenomes</taxon>
    </lineage>
</organism>
<dbReference type="InterPro" id="IPR049435">
    <property type="entry name" value="Cas_Cas6_C"/>
</dbReference>
<name>A0A5J4L494_9ZZZZ</name>
<evidence type="ECO:0000256" key="1">
    <source>
        <dbReference type="ARBA" id="ARBA00023118"/>
    </source>
</evidence>
<dbReference type="GO" id="GO:0051607">
    <property type="term" value="P:defense response to virus"/>
    <property type="evidence" value="ECO:0007669"/>
    <property type="project" value="UniProtKB-KW"/>
</dbReference>
<accession>A0A5J4L494</accession>
<dbReference type="Gene3D" id="3.30.70.1900">
    <property type="match status" value="1"/>
</dbReference>
<dbReference type="GO" id="GO:0016788">
    <property type="term" value="F:hydrolase activity, acting on ester bonds"/>
    <property type="evidence" value="ECO:0007669"/>
    <property type="project" value="InterPro"/>
</dbReference>
<proteinExistence type="predicted"/>
<evidence type="ECO:0000313" key="3">
    <source>
        <dbReference type="EMBL" id="GER94072.1"/>
    </source>
</evidence>
<protein>
    <submittedName>
        <fullName evidence="3">CRISPR-associated endoribonuclease Cas6</fullName>
    </submittedName>
</protein>
<sequence>MRVKVTFKADKLPILYRHRFMSLIKESLSISDAVYKESLYPVRNSEKSKIPKPFCFSVSMPSGRTTKKEKIIIDEGVEIEDTVFHFPQNSSLSFYISSYDYEFMVCLYNGLLEIKDFDFGNGITLKLERVFMLNEGKIKMDEVIFRTNSPILIEDKEGHPILPSASKIEHFNEHINAIHNRILKDIRGEGLKREMEFEPLKIRKQVVKHTLKGFREKTGKPYMTLTCFEGCFRLKGDPRDLQMLYQIGIGLRTGQGFGMVEVV</sequence>
<dbReference type="PANTHER" id="PTHR36984">
    <property type="entry name" value="CRISPR-ASSOCIATED ENDORIBONUCLEASE CAS6 1"/>
    <property type="match status" value="1"/>
</dbReference>
<evidence type="ECO:0000259" key="2">
    <source>
        <dbReference type="Pfam" id="PF01881"/>
    </source>
</evidence>
<dbReference type="InterPro" id="IPR010156">
    <property type="entry name" value="CRISPR-assoc_prot_Cas6"/>
</dbReference>
<feature type="domain" description="CRISPR associated protein Cas6 C-terminal" evidence="2">
    <location>
        <begin position="135"/>
        <end position="262"/>
    </location>
</feature>
<dbReference type="PANTHER" id="PTHR36984:SF3">
    <property type="entry name" value="CRISPR-ASSOCIATED ENDORIBONUCLEASE CAS6"/>
    <property type="match status" value="1"/>
</dbReference>
<dbReference type="CDD" id="cd21140">
    <property type="entry name" value="Cas6_I-like"/>
    <property type="match status" value="1"/>
</dbReference>
<dbReference type="Pfam" id="PF01881">
    <property type="entry name" value="Cas_Cas6_C"/>
    <property type="match status" value="1"/>
</dbReference>
<reference evidence="3" key="1">
    <citation type="submission" date="2019-10" db="EMBL/GenBank/DDBJ databases">
        <title>Metagenomic sequencing of thiosulfate-disproportionating enrichment culture.</title>
        <authorList>
            <person name="Umezawa K."/>
            <person name="Kojima H."/>
            <person name="Fukui M."/>
        </authorList>
    </citation>
    <scope>NUCLEOTIDE SEQUENCE</scope>
    <source>
        <strain evidence="3">45J</strain>
    </source>
</reference>
<dbReference type="NCBIfam" id="TIGR01877">
    <property type="entry name" value="cas_cas6"/>
    <property type="match status" value="1"/>
</dbReference>
<gene>
    <name evidence="3" type="ORF">A45J_1830</name>
</gene>
<dbReference type="Gene3D" id="3.30.70.1890">
    <property type="match status" value="1"/>
</dbReference>
<dbReference type="AlphaFoldDB" id="A0A5J4L494"/>
<keyword evidence="1" id="KW-0051">Antiviral defense</keyword>
<dbReference type="InterPro" id="IPR045747">
    <property type="entry name" value="CRISPR-assoc_prot_Cas6_N_sf"/>
</dbReference>